<reference evidence="1" key="2">
    <citation type="journal article" date="2015" name="Data Brief">
        <title>Shoot transcriptome of the giant reed, Arundo donax.</title>
        <authorList>
            <person name="Barrero R.A."/>
            <person name="Guerrero F.D."/>
            <person name="Moolhuijzen P."/>
            <person name="Goolsby J.A."/>
            <person name="Tidwell J."/>
            <person name="Bellgard S.E."/>
            <person name="Bellgard M.I."/>
        </authorList>
    </citation>
    <scope>NUCLEOTIDE SEQUENCE</scope>
    <source>
        <tissue evidence="1">Shoot tissue taken approximately 20 cm above the soil surface</tissue>
    </source>
</reference>
<organism evidence="1">
    <name type="scientific">Arundo donax</name>
    <name type="common">Giant reed</name>
    <name type="synonym">Donax arundinaceus</name>
    <dbReference type="NCBI Taxonomy" id="35708"/>
    <lineage>
        <taxon>Eukaryota</taxon>
        <taxon>Viridiplantae</taxon>
        <taxon>Streptophyta</taxon>
        <taxon>Embryophyta</taxon>
        <taxon>Tracheophyta</taxon>
        <taxon>Spermatophyta</taxon>
        <taxon>Magnoliopsida</taxon>
        <taxon>Liliopsida</taxon>
        <taxon>Poales</taxon>
        <taxon>Poaceae</taxon>
        <taxon>PACMAD clade</taxon>
        <taxon>Arundinoideae</taxon>
        <taxon>Arundineae</taxon>
        <taxon>Arundo</taxon>
    </lineage>
</organism>
<proteinExistence type="predicted"/>
<evidence type="ECO:0000313" key="1">
    <source>
        <dbReference type="EMBL" id="JAD38727.1"/>
    </source>
</evidence>
<reference evidence="1" key="1">
    <citation type="submission" date="2014-09" db="EMBL/GenBank/DDBJ databases">
        <authorList>
            <person name="Magalhaes I.L.F."/>
            <person name="Oliveira U."/>
            <person name="Santos F.R."/>
            <person name="Vidigal T.H.D.A."/>
            <person name="Brescovit A.D."/>
            <person name="Santos A.J."/>
        </authorList>
    </citation>
    <scope>NUCLEOTIDE SEQUENCE</scope>
    <source>
        <tissue evidence="1">Shoot tissue taken approximately 20 cm above the soil surface</tissue>
    </source>
</reference>
<dbReference type="EMBL" id="GBRH01259168">
    <property type="protein sequence ID" value="JAD38727.1"/>
    <property type="molecule type" value="Transcribed_RNA"/>
</dbReference>
<dbReference type="AlphaFoldDB" id="A0A0A8ZV82"/>
<sequence>MNIRKWPMFALKSKIEKDSHCDRHEKSH</sequence>
<protein>
    <submittedName>
        <fullName evidence="1">Uncharacterized protein</fullName>
    </submittedName>
</protein>
<accession>A0A0A8ZV82</accession>
<name>A0A0A8ZV82_ARUDO</name>